<dbReference type="EMBL" id="FWEV01000076">
    <property type="protein sequence ID" value="SLM29006.1"/>
    <property type="molecule type" value="Genomic_DNA"/>
</dbReference>
<proteinExistence type="predicted"/>
<name>A0A1W1H989_9BACT</name>
<reference evidence="1 2" key="1">
    <citation type="submission" date="2017-03" db="EMBL/GenBank/DDBJ databases">
        <authorList>
            <person name="Afonso C.L."/>
            <person name="Miller P.J."/>
            <person name="Scott M.A."/>
            <person name="Spackman E."/>
            <person name="Goraichik I."/>
            <person name="Dimitrov K.M."/>
            <person name="Suarez D.L."/>
            <person name="Swayne D.E."/>
        </authorList>
    </citation>
    <scope>NUCLEOTIDE SEQUENCE [LARGE SCALE GENOMIC DNA]</scope>
    <source>
        <strain evidence="1">PRJEB14757</strain>
    </source>
</reference>
<protein>
    <submittedName>
        <fullName evidence="1">Uncharacterized protein</fullName>
    </submittedName>
</protein>
<accession>A0A1W1H989</accession>
<dbReference type="AlphaFoldDB" id="A0A1W1H989"/>
<organism evidence="1 2">
    <name type="scientific">Desulfamplus magnetovallimortis</name>
    <dbReference type="NCBI Taxonomy" id="1246637"/>
    <lineage>
        <taxon>Bacteria</taxon>
        <taxon>Pseudomonadati</taxon>
        <taxon>Thermodesulfobacteriota</taxon>
        <taxon>Desulfobacteria</taxon>
        <taxon>Desulfobacterales</taxon>
        <taxon>Desulfobacteraceae</taxon>
        <taxon>Desulfamplus</taxon>
    </lineage>
</organism>
<evidence type="ECO:0000313" key="1">
    <source>
        <dbReference type="EMBL" id="SLM29006.1"/>
    </source>
</evidence>
<gene>
    <name evidence="1" type="ORF">MTBBW1_1670022</name>
</gene>
<evidence type="ECO:0000313" key="2">
    <source>
        <dbReference type="Proteomes" id="UP000191931"/>
    </source>
</evidence>
<keyword evidence="2" id="KW-1185">Reference proteome</keyword>
<dbReference type="STRING" id="1246637.MTBBW1_1670022"/>
<sequence>MKVIFKTGCYGDFHIKYEGALCRFTLSGKTCSLEKLNPGLSYFVVLKIDILLLFQKLFQLSEPG</sequence>
<dbReference type="Proteomes" id="UP000191931">
    <property type="component" value="Unassembled WGS sequence"/>
</dbReference>